<dbReference type="PROSITE" id="PS50966">
    <property type="entry name" value="ZF_SWIM"/>
    <property type="match status" value="1"/>
</dbReference>
<name>A0AAQ3Q9X1_9LILI</name>
<keyword evidence="7" id="KW-1185">Reference proteome</keyword>
<sequence length="233" mass="27384">MLEEIRHSLMQRMYIKRVMIMKWTDDICPNIRKKLEINKEESRFCIVTPSGNLKFEVQYMSKIHVVNIGSRSCSCRRWNLTGIPCNHAVSCIAWMKDDPDKYISDYFKRDAYLKTYANFIEPLTENDTWPNVDGPHCLPPHVKKMPGRPKKVRRREMNEDDSQASRYSRHGTSIIYQLCFKEGHNIRRCPLRGVSSTALVKEEMPDSGMSICSSRGEWSGSIIRERYMRVRRL</sequence>
<dbReference type="InterPro" id="IPR006564">
    <property type="entry name" value="Znf_PMZ"/>
</dbReference>
<evidence type="ECO:0000313" key="7">
    <source>
        <dbReference type="Proteomes" id="UP001327560"/>
    </source>
</evidence>
<proteinExistence type="predicted"/>
<dbReference type="AlphaFoldDB" id="A0AAQ3Q9X1"/>
<dbReference type="EMBL" id="CP136892">
    <property type="protein sequence ID" value="WOL01741.1"/>
    <property type="molecule type" value="Genomic_DNA"/>
</dbReference>
<organism evidence="6 7">
    <name type="scientific">Canna indica</name>
    <name type="common">Indian-shot</name>
    <dbReference type="NCBI Taxonomy" id="4628"/>
    <lineage>
        <taxon>Eukaryota</taxon>
        <taxon>Viridiplantae</taxon>
        <taxon>Streptophyta</taxon>
        <taxon>Embryophyta</taxon>
        <taxon>Tracheophyta</taxon>
        <taxon>Spermatophyta</taxon>
        <taxon>Magnoliopsida</taxon>
        <taxon>Liliopsida</taxon>
        <taxon>Zingiberales</taxon>
        <taxon>Cannaceae</taxon>
        <taxon>Canna</taxon>
    </lineage>
</organism>
<keyword evidence="1" id="KW-0479">Metal-binding</keyword>
<evidence type="ECO:0000256" key="3">
    <source>
        <dbReference type="ARBA" id="ARBA00022833"/>
    </source>
</evidence>
<dbReference type="PANTHER" id="PTHR31973">
    <property type="entry name" value="POLYPROTEIN, PUTATIVE-RELATED"/>
    <property type="match status" value="1"/>
</dbReference>
<dbReference type="SMART" id="SM00575">
    <property type="entry name" value="ZnF_PMZ"/>
    <property type="match status" value="1"/>
</dbReference>
<feature type="domain" description="SWIM-type" evidence="5">
    <location>
        <begin position="55"/>
        <end position="96"/>
    </location>
</feature>
<accession>A0AAQ3Q9X1</accession>
<dbReference type="InterPro" id="IPR007527">
    <property type="entry name" value="Znf_SWIM"/>
</dbReference>
<evidence type="ECO:0000256" key="2">
    <source>
        <dbReference type="ARBA" id="ARBA00022771"/>
    </source>
</evidence>
<dbReference type="PANTHER" id="PTHR31973:SF187">
    <property type="entry name" value="MUTATOR TRANSPOSASE MUDRA PROTEIN"/>
    <property type="match status" value="1"/>
</dbReference>
<evidence type="ECO:0000259" key="5">
    <source>
        <dbReference type="PROSITE" id="PS50966"/>
    </source>
</evidence>
<gene>
    <name evidence="6" type="ORF">Cni_G10458</name>
</gene>
<keyword evidence="2 4" id="KW-0863">Zinc-finger</keyword>
<protein>
    <recommendedName>
        <fullName evidence="5">SWIM-type domain-containing protein</fullName>
    </recommendedName>
</protein>
<evidence type="ECO:0000256" key="1">
    <source>
        <dbReference type="ARBA" id="ARBA00022723"/>
    </source>
</evidence>
<evidence type="ECO:0000313" key="6">
    <source>
        <dbReference type="EMBL" id="WOL01741.1"/>
    </source>
</evidence>
<evidence type="ECO:0000256" key="4">
    <source>
        <dbReference type="PROSITE-ProRule" id="PRU00325"/>
    </source>
</evidence>
<dbReference type="GO" id="GO:0008270">
    <property type="term" value="F:zinc ion binding"/>
    <property type="evidence" value="ECO:0007669"/>
    <property type="project" value="UniProtKB-KW"/>
</dbReference>
<dbReference type="Proteomes" id="UP001327560">
    <property type="component" value="Chromosome 3"/>
</dbReference>
<keyword evidence="3" id="KW-0862">Zinc</keyword>
<reference evidence="6 7" key="1">
    <citation type="submission" date="2023-10" db="EMBL/GenBank/DDBJ databases">
        <title>Chromosome-scale genome assembly provides insights into flower coloration mechanisms of Canna indica.</title>
        <authorList>
            <person name="Li C."/>
        </authorList>
    </citation>
    <scope>NUCLEOTIDE SEQUENCE [LARGE SCALE GENOMIC DNA]</scope>
    <source>
        <tissue evidence="6">Flower</tissue>
    </source>
</reference>
<dbReference type="Pfam" id="PF04434">
    <property type="entry name" value="SWIM"/>
    <property type="match status" value="1"/>
</dbReference>